<dbReference type="GO" id="GO:0005829">
    <property type="term" value="C:cytosol"/>
    <property type="evidence" value="ECO:0007669"/>
    <property type="project" value="TreeGrafter"/>
</dbReference>
<gene>
    <name evidence="12" type="primary">dapA</name>
    <name evidence="16" type="synonym">dapA2</name>
    <name evidence="16" type="ORF">HMPREF9372_2135</name>
</gene>
<keyword evidence="5 12" id="KW-0963">Cytoplasm</keyword>
<proteinExistence type="inferred from homology"/>
<dbReference type="eggNOG" id="COG0329">
    <property type="taxonomic scope" value="Bacteria"/>
</dbReference>
<dbReference type="AlphaFoldDB" id="F9DTK4"/>
<evidence type="ECO:0000256" key="8">
    <source>
        <dbReference type="ARBA" id="ARBA00023154"/>
    </source>
</evidence>
<feature type="binding site" evidence="12 15">
    <location>
        <position position="216"/>
    </location>
    <ligand>
        <name>pyruvate</name>
        <dbReference type="ChEBI" id="CHEBI:15361"/>
    </ligand>
</feature>
<evidence type="ECO:0000256" key="11">
    <source>
        <dbReference type="ARBA" id="ARBA00047836"/>
    </source>
</evidence>
<dbReference type="SUPFAM" id="SSF51569">
    <property type="entry name" value="Aldolase"/>
    <property type="match status" value="1"/>
</dbReference>
<evidence type="ECO:0000256" key="3">
    <source>
        <dbReference type="ARBA" id="ARBA00007592"/>
    </source>
</evidence>
<dbReference type="EC" id="4.3.3.7" evidence="4 12"/>
<evidence type="ECO:0000256" key="2">
    <source>
        <dbReference type="ARBA" id="ARBA00005120"/>
    </source>
</evidence>
<comment type="caution">
    <text evidence="16">The sequence shown here is derived from an EMBL/GenBank/DDBJ whole genome shotgun (WGS) entry which is preliminary data.</text>
</comment>
<evidence type="ECO:0000256" key="12">
    <source>
        <dbReference type="HAMAP-Rule" id="MF_00418"/>
    </source>
</evidence>
<keyword evidence="7 12" id="KW-0220">Diaminopimelate biosynthesis</keyword>
<comment type="similarity">
    <text evidence="3 12 13">Belongs to the DapA family.</text>
</comment>
<dbReference type="EMBL" id="AFPZ01000067">
    <property type="protein sequence ID" value="EGQ25762.1"/>
    <property type="molecule type" value="Genomic_DNA"/>
</dbReference>
<comment type="caution">
    <text evidence="12">Was originally thought to be a dihydrodipicolinate synthase (DHDPS), catalyzing the condensation of (S)-aspartate-beta-semialdehyde [(S)-ASA] and pyruvate to dihydrodipicolinate (DHDP). However, it was shown in E.coli that the product of the enzymatic reaction is not dihydrodipicolinate but in fact (4S)-4-hydroxy-2,3,4,5-tetrahydro-(2S)-dipicolinic acid (HTPA), and that the consecutive dehydration reaction leading to DHDP is not spontaneous but catalyzed by DapB.</text>
</comment>
<feature type="active site" description="Proton donor/acceptor" evidence="12 14">
    <location>
        <position position="146"/>
    </location>
</feature>
<dbReference type="PIRSF" id="PIRSF001365">
    <property type="entry name" value="DHDPS"/>
    <property type="match status" value="1"/>
</dbReference>
<evidence type="ECO:0000256" key="4">
    <source>
        <dbReference type="ARBA" id="ARBA00012086"/>
    </source>
</evidence>
<evidence type="ECO:0000256" key="15">
    <source>
        <dbReference type="PIRSR" id="PIRSR001365-2"/>
    </source>
</evidence>
<dbReference type="GO" id="GO:0009089">
    <property type="term" value="P:lysine biosynthetic process via diaminopimelate"/>
    <property type="evidence" value="ECO:0007669"/>
    <property type="project" value="UniProtKB-UniRule"/>
</dbReference>
<organism evidence="16 17">
    <name type="scientific">Sporosarcina newyorkensis 2681</name>
    <dbReference type="NCBI Taxonomy" id="1027292"/>
    <lineage>
        <taxon>Bacteria</taxon>
        <taxon>Bacillati</taxon>
        <taxon>Bacillota</taxon>
        <taxon>Bacilli</taxon>
        <taxon>Bacillales</taxon>
        <taxon>Caryophanaceae</taxon>
        <taxon>Sporosarcina</taxon>
    </lineage>
</organism>
<evidence type="ECO:0000313" key="17">
    <source>
        <dbReference type="Proteomes" id="UP000005316"/>
    </source>
</evidence>
<dbReference type="PROSITE" id="PS00666">
    <property type="entry name" value="DHDPS_2"/>
    <property type="match status" value="1"/>
</dbReference>
<evidence type="ECO:0000256" key="7">
    <source>
        <dbReference type="ARBA" id="ARBA00022915"/>
    </source>
</evidence>
<accession>F9DTK4</accession>
<dbReference type="SMART" id="SM01130">
    <property type="entry name" value="DHDPS"/>
    <property type="match status" value="1"/>
</dbReference>
<evidence type="ECO:0000256" key="13">
    <source>
        <dbReference type="PIRNR" id="PIRNR001365"/>
    </source>
</evidence>
<dbReference type="HAMAP" id="MF_00418">
    <property type="entry name" value="DapA"/>
    <property type="match status" value="1"/>
</dbReference>
<keyword evidence="8 12" id="KW-0457">Lysine biosynthesis</keyword>
<dbReference type="STRING" id="759851.SAMN04244570_0305"/>
<keyword evidence="10 12" id="KW-0704">Schiff base</keyword>
<dbReference type="PROSITE" id="PS00665">
    <property type="entry name" value="DHDPS_1"/>
    <property type="match status" value="1"/>
</dbReference>
<evidence type="ECO:0000256" key="6">
    <source>
        <dbReference type="ARBA" id="ARBA00022605"/>
    </source>
</evidence>
<comment type="function">
    <text evidence="1 12">Catalyzes the condensation of (S)-aspartate-beta-semialdehyde [(S)-ASA] and pyruvate to 4-hydroxy-tetrahydrodipicolinate (HTPA).</text>
</comment>
<dbReference type="PANTHER" id="PTHR12128">
    <property type="entry name" value="DIHYDRODIPICOLINATE SYNTHASE"/>
    <property type="match status" value="1"/>
</dbReference>
<feature type="site" description="Part of a proton relay during catalysis" evidence="12">
    <location>
        <position position="120"/>
    </location>
</feature>
<dbReference type="NCBIfam" id="TIGR00674">
    <property type="entry name" value="dapA"/>
    <property type="match status" value="1"/>
</dbReference>
<dbReference type="CDD" id="cd00950">
    <property type="entry name" value="DHDPS"/>
    <property type="match status" value="1"/>
</dbReference>
<name>F9DTK4_9BACL</name>
<dbReference type="InterPro" id="IPR002220">
    <property type="entry name" value="DapA-like"/>
</dbReference>
<feature type="active site" description="Schiff-base intermediate with substrate" evidence="12 14">
    <location>
        <position position="174"/>
    </location>
</feature>
<evidence type="ECO:0000313" key="16">
    <source>
        <dbReference type="EMBL" id="EGQ25762.1"/>
    </source>
</evidence>
<dbReference type="PANTHER" id="PTHR12128:SF66">
    <property type="entry name" value="4-HYDROXY-2-OXOGLUTARATE ALDOLASE, MITOCHONDRIAL"/>
    <property type="match status" value="1"/>
</dbReference>
<dbReference type="InterPro" id="IPR005263">
    <property type="entry name" value="DapA"/>
</dbReference>
<keyword evidence="6 12" id="KW-0028">Amino-acid biosynthesis</keyword>
<dbReference type="Pfam" id="PF00701">
    <property type="entry name" value="DHDPS"/>
    <property type="match status" value="1"/>
</dbReference>
<dbReference type="InterPro" id="IPR013785">
    <property type="entry name" value="Aldolase_TIM"/>
</dbReference>
<comment type="catalytic activity">
    <reaction evidence="11 12">
        <text>L-aspartate 4-semialdehyde + pyruvate = (2S,4S)-4-hydroxy-2,3,4,5-tetrahydrodipicolinate + H2O + H(+)</text>
        <dbReference type="Rhea" id="RHEA:34171"/>
        <dbReference type="ChEBI" id="CHEBI:15361"/>
        <dbReference type="ChEBI" id="CHEBI:15377"/>
        <dbReference type="ChEBI" id="CHEBI:15378"/>
        <dbReference type="ChEBI" id="CHEBI:67139"/>
        <dbReference type="ChEBI" id="CHEBI:537519"/>
        <dbReference type="EC" id="4.3.3.7"/>
    </reaction>
</comment>
<comment type="subunit">
    <text evidence="12">Homotetramer; dimer of dimers.</text>
</comment>
<feature type="site" description="Part of a proton relay during catalysis" evidence="12">
    <location>
        <position position="57"/>
    </location>
</feature>
<dbReference type="Proteomes" id="UP000005316">
    <property type="component" value="Unassembled WGS sequence"/>
</dbReference>
<dbReference type="GO" id="GO:0008840">
    <property type="term" value="F:4-hydroxy-tetrahydrodipicolinate synthase activity"/>
    <property type="evidence" value="ECO:0007669"/>
    <property type="project" value="UniProtKB-UniRule"/>
</dbReference>
<evidence type="ECO:0000256" key="10">
    <source>
        <dbReference type="ARBA" id="ARBA00023270"/>
    </source>
</evidence>
<dbReference type="PRINTS" id="PR00146">
    <property type="entry name" value="DHPICSNTHASE"/>
</dbReference>
<comment type="pathway">
    <text evidence="2 12">Amino-acid biosynthesis; L-lysine biosynthesis via DAP pathway; (S)-tetrahydrodipicolinate from L-aspartate: step 3/4.</text>
</comment>
<evidence type="ECO:0000256" key="5">
    <source>
        <dbReference type="ARBA" id="ARBA00022490"/>
    </source>
</evidence>
<feature type="binding site" evidence="12 15">
    <location>
        <position position="58"/>
    </location>
    <ligand>
        <name>pyruvate</name>
        <dbReference type="ChEBI" id="CHEBI:15361"/>
    </ligand>
</feature>
<sequence length="306" mass="32778">MFFNKKIGCGEKMNFGQIVTAMVTPFDGRGEIDFAATKNLINHLLANGSDGLVVSGTTGESPTLTNEEKVELFKFTVEVTGGRAPVIAGTGTNNTRESIELTRQAEDAGVDAIMLVAPYYNKPCQEGMYQHFKTIAEATSLPVMLYNIPGRSAVNMSAETIIRLAEIPNIVAVKEASGNLDTMAEIIDHTPKDFSLYSGDDGLTLPVLAIGGTGVVSVSAHVIGNEMQTMINHFKNGNVQEAANEHRCLLPIMKELFAAPNPSSVKAALNLKGVPVGGVRLPILPLPDSQLKSLKQVLAIHEEITF</sequence>
<evidence type="ECO:0000256" key="9">
    <source>
        <dbReference type="ARBA" id="ARBA00023239"/>
    </source>
</evidence>
<dbReference type="HOGENOM" id="CLU_049343_7_1_9"/>
<protein>
    <recommendedName>
        <fullName evidence="4 12">4-hydroxy-tetrahydrodipicolinate synthase</fullName>
        <shortName evidence="12">HTPA synthase</shortName>
        <ecNumber evidence="4 12">4.3.3.7</ecNumber>
    </recommendedName>
</protein>
<dbReference type="GO" id="GO:0019877">
    <property type="term" value="P:diaminopimelate biosynthetic process"/>
    <property type="evidence" value="ECO:0007669"/>
    <property type="project" value="UniProtKB-UniRule"/>
</dbReference>
<dbReference type="UniPathway" id="UPA00034">
    <property type="reaction ID" value="UER00017"/>
</dbReference>
<reference evidence="16 17" key="1">
    <citation type="submission" date="2011-04" db="EMBL/GenBank/DDBJ databases">
        <authorList>
            <person name="Muzny D."/>
            <person name="Qin X."/>
            <person name="Deng J."/>
            <person name="Jiang H."/>
            <person name="Liu Y."/>
            <person name="Qu J."/>
            <person name="Song X.-Z."/>
            <person name="Zhang L."/>
            <person name="Thornton R."/>
            <person name="Coyle M."/>
            <person name="Francisco L."/>
            <person name="Jackson L."/>
            <person name="Javaid M."/>
            <person name="Korchina V."/>
            <person name="Kovar C."/>
            <person name="Mata R."/>
            <person name="Mathew T."/>
            <person name="Ngo R."/>
            <person name="Nguyen L."/>
            <person name="Nguyen N."/>
            <person name="Okwuonu G."/>
            <person name="Ongeri F."/>
            <person name="Pham C."/>
            <person name="Simmons D."/>
            <person name="Wilczek-Boney K."/>
            <person name="Hale W."/>
            <person name="Jakkamsetti A."/>
            <person name="Pham P."/>
            <person name="Ruth R."/>
            <person name="San Lucas F."/>
            <person name="Warren J."/>
            <person name="Zhang J."/>
            <person name="Zhao Z."/>
            <person name="Zhou C."/>
            <person name="Zhu D."/>
            <person name="Lee S."/>
            <person name="Bess C."/>
            <person name="Blankenburg K."/>
            <person name="Forbes L."/>
            <person name="Fu Q."/>
            <person name="Gubbala S."/>
            <person name="Hirani K."/>
            <person name="Jayaseelan J.C."/>
            <person name="Lara F."/>
            <person name="Munidasa M."/>
            <person name="Palculict T."/>
            <person name="Patil S."/>
            <person name="Pu L.-L."/>
            <person name="Saada N."/>
            <person name="Tang L."/>
            <person name="Weissenberger G."/>
            <person name="Zhu Y."/>
            <person name="Hemphill L."/>
            <person name="Shang Y."/>
            <person name="Youmans B."/>
            <person name="Ayvaz T."/>
            <person name="Ross M."/>
            <person name="Santibanez J."/>
            <person name="Aqrawi P."/>
            <person name="Gross S."/>
            <person name="Joshi V."/>
            <person name="Fowler G."/>
            <person name="Nazareth L."/>
            <person name="Reid J."/>
            <person name="Worley K."/>
            <person name="Petrosino J."/>
            <person name="Highlander S."/>
            <person name="Gibbs R."/>
        </authorList>
    </citation>
    <scope>NUCLEOTIDE SEQUENCE [LARGE SCALE GENOMIC DNA]</scope>
    <source>
        <strain evidence="16 17">2681</strain>
    </source>
</reference>
<evidence type="ECO:0000256" key="14">
    <source>
        <dbReference type="PIRSR" id="PIRSR001365-1"/>
    </source>
</evidence>
<dbReference type="InterPro" id="IPR020624">
    <property type="entry name" value="Schiff_base-form_aldolases_CS"/>
</dbReference>
<comment type="subcellular location">
    <subcellularLocation>
        <location evidence="12">Cytoplasm</location>
    </subcellularLocation>
</comment>
<dbReference type="Gene3D" id="3.20.20.70">
    <property type="entry name" value="Aldolase class I"/>
    <property type="match status" value="1"/>
</dbReference>
<evidence type="ECO:0000256" key="1">
    <source>
        <dbReference type="ARBA" id="ARBA00003294"/>
    </source>
</evidence>
<keyword evidence="9 12" id="KW-0456">Lyase</keyword>
<dbReference type="InterPro" id="IPR020625">
    <property type="entry name" value="Schiff_base-form_aldolases_AS"/>
</dbReference>